<evidence type="ECO:0000256" key="3">
    <source>
        <dbReference type="SAM" id="MobiDB-lite"/>
    </source>
</evidence>
<dbReference type="Proteomes" id="UP000346198">
    <property type="component" value="Unassembled WGS sequence"/>
</dbReference>
<sequence length="67" mass="6778">MIKDAVAKLISSESLARTEAVATMTDIMAGNATEAQIGAMNAKPRPAGDSANSIPGCAEAMPEGNKT</sequence>
<dbReference type="AlphaFoldDB" id="A0A6C2ULB3"/>
<dbReference type="Gene3D" id="1.20.970.10">
    <property type="entry name" value="Transferase, Pyrimidine Nucleoside Phosphorylase, Chain C"/>
    <property type="match status" value="1"/>
</dbReference>
<reference evidence="5 6" key="1">
    <citation type="submission" date="2019-04" db="EMBL/GenBank/DDBJ databases">
        <authorList>
            <person name="Van Vliet M D."/>
        </authorList>
    </citation>
    <scope>NUCLEOTIDE SEQUENCE [LARGE SCALE GENOMIC DNA]</scope>
    <source>
        <strain evidence="5 6">F21</strain>
    </source>
</reference>
<name>A0A6C2ULB3_9BACT</name>
<dbReference type="Pfam" id="PF02885">
    <property type="entry name" value="Glycos_trans_3N"/>
    <property type="match status" value="1"/>
</dbReference>
<feature type="region of interest" description="Disordered" evidence="3">
    <location>
        <begin position="41"/>
        <end position="67"/>
    </location>
</feature>
<accession>A0A6C2ULB3</accession>
<dbReference type="GO" id="GO:0016757">
    <property type="term" value="F:glycosyltransferase activity"/>
    <property type="evidence" value="ECO:0007669"/>
    <property type="project" value="UniProtKB-KW"/>
</dbReference>
<evidence type="ECO:0000256" key="2">
    <source>
        <dbReference type="ARBA" id="ARBA00022679"/>
    </source>
</evidence>
<feature type="domain" description="Glycosyl transferase family 3 N-terminal" evidence="4">
    <location>
        <begin position="3"/>
        <end position="61"/>
    </location>
</feature>
<keyword evidence="1" id="KW-0328">Glycosyltransferase</keyword>
<evidence type="ECO:0000313" key="5">
    <source>
        <dbReference type="EMBL" id="VGO19976.1"/>
    </source>
</evidence>
<evidence type="ECO:0000256" key="1">
    <source>
        <dbReference type="ARBA" id="ARBA00022676"/>
    </source>
</evidence>
<dbReference type="SUPFAM" id="SSF47648">
    <property type="entry name" value="Nucleoside phosphorylase/phosphoribosyltransferase N-terminal domain"/>
    <property type="match status" value="1"/>
</dbReference>
<evidence type="ECO:0000259" key="4">
    <source>
        <dbReference type="Pfam" id="PF02885"/>
    </source>
</evidence>
<keyword evidence="2" id="KW-0808">Transferase</keyword>
<dbReference type="InterPro" id="IPR017459">
    <property type="entry name" value="Glycosyl_Trfase_fam3_N_dom"/>
</dbReference>
<dbReference type="InterPro" id="IPR036320">
    <property type="entry name" value="Glycosyl_Trfase_fam3_N_dom_sf"/>
</dbReference>
<keyword evidence="6" id="KW-1185">Reference proteome</keyword>
<protein>
    <recommendedName>
        <fullName evidence="4">Glycosyl transferase family 3 N-terminal domain-containing protein</fullName>
    </recommendedName>
</protein>
<dbReference type="EMBL" id="CAAHFH010000001">
    <property type="protein sequence ID" value="VGO19976.1"/>
    <property type="molecule type" value="Genomic_DNA"/>
</dbReference>
<evidence type="ECO:0000313" key="6">
    <source>
        <dbReference type="Proteomes" id="UP000346198"/>
    </source>
</evidence>
<gene>
    <name evidence="5" type="ORF">SCARR_02036</name>
</gene>
<proteinExistence type="predicted"/>
<organism evidence="5 6">
    <name type="scientific">Pontiella sulfatireligans</name>
    <dbReference type="NCBI Taxonomy" id="2750658"/>
    <lineage>
        <taxon>Bacteria</taxon>
        <taxon>Pseudomonadati</taxon>
        <taxon>Kiritimatiellota</taxon>
        <taxon>Kiritimatiellia</taxon>
        <taxon>Kiritimatiellales</taxon>
        <taxon>Pontiellaceae</taxon>
        <taxon>Pontiella</taxon>
    </lineage>
</organism>
<dbReference type="RefSeq" id="WP_136061432.1">
    <property type="nucleotide sequence ID" value="NZ_CAAHFH010000001.1"/>
</dbReference>